<keyword evidence="1" id="KW-0732">Signal</keyword>
<dbReference type="Pfam" id="PF08486">
    <property type="entry name" value="SpoIID"/>
    <property type="match status" value="1"/>
</dbReference>
<keyword evidence="4" id="KW-1185">Reference proteome</keyword>
<proteinExistence type="predicted"/>
<dbReference type="GO" id="GO:0030435">
    <property type="term" value="P:sporulation resulting in formation of a cellular spore"/>
    <property type="evidence" value="ECO:0007669"/>
    <property type="project" value="InterPro"/>
</dbReference>
<gene>
    <name evidence="3" type="ORF">CLV35_3260</name>
</gene>
<dbReference type="Proteomes" id="UP000281955">
    <property type="component" value="Unassembled WGS sequence"/>
</dbReference>
<evidence type="ECO:0000259" key="2">
    <source>
        <dbReference type="Pfam" id="PF08486"/>
    </source>
</evidence>
<dbReference type="InterPro" id="IPR013486">
    <property type="entry name" value="SpoIID/LytB"/>
</dbReference>
<feature type="domain" description="Sporulation stage II protein D amidase enhancer LytB N-terminal" evidence="2">
    <location>
        <begin position="205"/>
        <end position="301"/>
    </location>
</feature>
<evidence type="ECO:0000256" key="1">
    <source>
        <dbReference type="SAM" id="SignalP"/>
    </source>
</evidence>
<evidence type="ECO:0000313" key="3">
    <source>
        <dbReference type="EMBL" id="RKS71462.1"/>
    </source>
</evidence>
<dbReference type="EMBL" id="RBWV01000014">
    <property type="protein sequence ID" value="RKS71462.1"/>
    <property type="molecule type" value="Genomic_DNA"/>
</dbReference>
<reference evidence="3 4" key="1">
    <citation type="submission" date="2018-10" db="EMBL/GenBank/DDBJ databases">
        <title>Genomic Encyclopedia of Archaeal and Bacterial Type Strains, Phase II (KMG-II): from individual species to whole genera.</title>
        <authorList>
            <person name="Goeker M."/>
        </authorList>
    </citation>
    <scope>NUCLEOTIDE SEQUENCE [LARGE SCALE GENOMIC DNA]</scope>
    <source>
        <strain evidence="3 4">RP-AC37</strain>
    </source>
</reference>
<dbReference type="AlphaFoldDB" id="A0A420XLU6"/>
<name>A0A420XLU6_9ACTN</name>
<evidence type="ECO:0000313" key="4">
    <source>
        <dbReference type="Proteomes" id="UP000281955"/>
    </source>
</evidence>
<comment type="caution">
    <text evidence="3">The sequence shown here is derived from an EMBL/GenBank/DDBJ whole genome shotgun (WGS) entry which is preliminary data.</text>
</comment>
<dbReference type="RefSeq" id="WP_183062035.1">
    <property type="nucleotide sequence ID" value="NZ_RBWV01000014.1"/>
</dbReference>
<dbReference type="InterPro" id="IPR013693">
    <property type="entry name" value="SpoIID/LytB_N"/>
</dbReference>
<dbReference type="InParanoid" id="A0A420XLU6"/>
<feature type="chain" id="PRO_5038927665" evidence="1">
    <location>
        <begin position="23"/>
        <end position="581"/>
    </location>
</feature>
<dbReference type="NCBIfam" id="TIGR02669">
    <property type="entry name" value="SpoIID_LytB"/>
    <property type="match status" value="1"/>
</dbReference>
<accession>A0A420XLU6</accession>
<feature type="signal peptide" evidence="1">
    <location>
        <begin position="1"/>
        <end position="22"/>
    </location>
</feature>
<sequence>MRLRRPALSLLSATLVALPVTAAVSAGPADAKATAPVATTATLTGAGFGHGVGMSQYGARGQALEGRTGEQIAAYYYTGATVAPVNDSGDVRVNTSHSVPSVELSAHSAGVPGGYWRLTVDDKDPIYLGLSDKATVKGVEGHLTLHVTRQKGDATDVTGGSVHVEWAGSRGMADKPATVLVSNGDQLRHGDVRITPSKDWGGSSGRLEVVNTLVLHDEYLFGLAEVPSSWPLQALRAQVIAARSYAVHAVQAHPQGIRSCGGCQLYDTDDSQVFRGWKKEAEVIGGVDYGALWRQAVQSTDTDASNGLVATVGGAPINAYFFSSSGGRTRNSEDVWSSVVSYARSVDDHWSLDANNNPYASWTVQVPASQVAGAFGLGSLASLAVTVRDVSGAATQVQAVDGDGNVRTITGEDFRRKLGLRSSWVRTTTLDVTPPVADPPTLSIVYREAGPHTLRGRNWTTSCTTHQGTLRCVAQPFGTYYVANPKVRGGVIRKSGFQAAATAYTAKATPMWDTNAYAHPGTFTDSAGRAWTVTCTAPVGGPRLCVSTVHAKVLAAVKSRGRYHLVRKDMDLVRRYVRLTN</sequence>
<organism evidence="3 4">
    <name type="scientific">Motilibacter peucedani</name>
    <dbReference type="NCBI Taxonomy" id="598650"/>
    <lineage>
        <taxon>Bacteria</taxon>
        <taxon>Bacillati</taxon>
        <taxon>Actinomycetota</taxon>
        <taxon>Actinomycetes</taxon>
        <taxon>Motilibacterales</taxon>
        <taxon>Motilibacteraceae</taxon>
        <taxon>Motilibacter</taxon>
    </lineage>
</organism>
<protein>
    <submittedName>
        <fullName evidence="3">SpoIID/LytB domain protein</fullName>
    </submittedName>
</protein>